<evidence type="ECO:0000259" key="1">
    <source>
        <dbReference type="Pfam" id="PF26018"/>
    </source>
</evidence>
<protein>
    <recommendedName>
        <fullName evidence="1">RND related barrel-sandwich hybrid domain-containing protein</fullName>
    </recommendedName>
</protein>
<feature type="domain" description="RND related barrel-sandwich hybrid" evidence="1">
    <location>
        <begin position="57"/>
        <end position="234"/>
    </location>
</feature>
<dbReference type="InterPro" id="IPR058709">
    <property type="entry name" value="BSH_RND-rel"/>
</dbReference>
<dbReference type="Proteomes" id="UP000824072">
    <property type="component" value="Unassembled WGS sequence"/>
</dbReference>
<dbReference type="Pfam" id="PF26018">
    <property type="entry name" value="BSH_RND_rel"/>
    <property type="match status" value="1"/>
</dbReference>
<reference evidence="2" key="1">
    <citation type="submission" date="2020-10" db="EMBL/GenBank/DDBJ databases">
        <authorList>
            <person name="Gilroy R."/>
        </authorList>
    </citation>
    <scope>NUCLEOTIDE SEQUENCE</scope>
    <source>
        <strain evidence="2">ChiHcec3-11533</strain>
    </source>
</reference>
<sequence>MRRKRVKGRFFVFLALILIGVFLIVRPSLHLGSKEVLIMTARSDYTSSMDAVIIRSESVYSSGMVARVEYVATEGTLVNEGDVIAYLYSTGYSEGELEKLETIRTNIQAYHKKILANIVDTQLERLDMVVDAKALELKSLITHETTGNLLTLTRELEAAMVNRQEYMRSNKREDLELNKLYQDETTRLNSIASWRTEATAEEQGVISFYMDGYETELSPETMDTITPEDIRAVLAGNSLSSTGSRTTGIYRLVDQDLWYVAILTDGKSWNPVLDQEYYLQFEGFEDVAYTAKVARVQKINGEVLAVFEIRDPIGPLIYQRSGRVSLSITLQGLSVQVDALYDQNGQLGVWLYDVPGGTFVPVEVLSSDEKYAIIQPLTEGALTNGQKVLIK</sequence>
<name>A0A9D1IBC6_9FIRM</name>
<organism evidence="2 3">
    <name type="scientific">Candidatus Pullichristensenella excrementigallinarum</name>
    <dbReference type="NCBI Taxonomy" id="2840907"/>
    <lineage>
        <taxon>Bacteria</taxon>
        <taxon>Bacillati</taxon>
        <taxon>Bacillota</taxon>
        <taxon>Clostridia</taxon>
        <taxon>Candidatus Pullichristensenella</taxon>
    </lineage>
</organism>
<dbReference type="AlphaFoldDB" id="A0A9D1IBC6"/>
<gene>
    <name evidence="2" type="ORF">IAB02_00685</name>
</gene>
<evidence type="ECO:0000313" key="2">
    <source>
        <dbReference type="EMBL" id="HIU33052.1"/>
    </source>
</evidence>
<reference evidence="2" key="2">
    <citation type="journal article" date="2021" name="PeerJ">
        <title>Extensive microbial diversity within the chicken gut microbiome revealed by metagenomics and culture.</title>
        <authorList>
            <person name="Gilroy R."/>
            <person name="Ravi A."/>
            <person name="Getino M."/>
            <person name="Pursley I."/>
            <person name="Horton D.L."/>
            <person name="Alikhan N.F."/>
            <person name="Baker D."/>
            <person name="Gharbi K."/>
            <person name="Hall N."/>
            <person name="Watson M."/>
            <person name="Adriaenssens E.M."/>
            <person name="Foster-Nyarko E."/>
            <person name="Jarju S."/>
            <person name="Secka A."/>
            <person name="Antonio M."/>
            <person name="Oren A."/>
            <person name="Chaudhuri R.R."/>
            <person name="La Ragione R."/>
            <person name="Hildebrand F."/>
            <person name="Pallen M.J."/>
        </authorList>
    </citation>
    <scope>NUCLEOTIDE SEQUENCE</scope>
    <source>
        <strain evidence="2">ChiHcec3-11533</strain>
    </source>
</reference>
<evidence type="ECO:0000313" key="3">
    <source>
        <dbReference type="Proteomes" id="UP000824072"/>
    </source>
</evidence>
<accession>A0A9D1IBC6</accession>
<comment type="caution">
    <text evidence="2">The sequence shown here is derived from an EMBL/GenBank/DDBJ whole genome shotgun (WGS) entry which is preliminary data.</text>
</comment>
<proteinExistence type="predicted"/>
<dbReference type="EMBL" id="DVMU01000016">
    <property type="protein sequence ID" value="HIU33052.1"/>
    <property type="molecule type" value="Genomic_DNA"/>
</dbReference>